<dbReference type="FunFam" id="3.30.200.20:FF:000287">
    <property type="entry name" value="Cell division cycle 7-related protein kinase"/>
    <property type="match status" value="1"/>
</dbReference>
<keyword evidence="10 22" id="KW-0547">Nucleotide-binding</keyword>
<feature type="region of interest" description="Disordered" evidence="23">
    <location>
        <begin position="442"/>
        <end position="461"/>
    </location>
</feature>
<evidence type="ECO:0000256" key="8">
    <source>
        <dbReference type="ARBA" id="ARBA00022679"/>
    </source>
</evidence>
<dbReference type="PANTHER" id="PTHR44167">
    <property type="entry name" value="OVARIAN-SPECIFIC SERINE/THREONINE-PROTEIN KINASE LOK-RELATED"/>
    <property type="match status" value="1"/>
</dbReference>
<evidence type="ECO:0000256" key="17">
    <source>
        <dbReference type="ARBA" id="ARBA00048659"/>
    </source>
</evidence>
<name>A0A8C4MAS6_EQUAS</name>
<dbReference type="InterPro" id="IPR011009">
    <property type="entry name" value="Kinase-like_dom_sf"/>
</dbReference>
<dbReference type="GO" id="GO:0044773">
    <property type="term" value="P:mitotic DNA damage checkpoint signaling"/>
    <property type="evidence" value="ECO:0007669"/>
    <property type="project" value="TreeGrafter"/>
</dbReference>
<evidence type="ECO:0000256" key="10">
    <source>
        <dbReference type="ARBA" id="ARBA00022741"/>
    </source>
</evidence>
<evidence type="ECO:0000256" key="11">
    <source>
        <dbReference type="ARBA" id="ARBA00022777"/>
    </source>
</evidence>
<keyword evidence="26" id="KW-1185">Reference proteome</keyword>
<dbReference type="AlphaFoldDB" id="A0A8C4MAS6"/>
<evidence type="ECO:0000256" key="13">
    <source>
        <dbReference type="ARBA" id="ARBA00022842"/>
    </source>
</evidence>
<dbReference type="SMART" id="SM00220">
    <property type="entry name" value="S_TKc"/>
    <property type="match status" value="1"/>
</dbReference>
<sequence>MEASLGIQMDEPVAFSPLRDRFQADGSLKKHEQNFKLPGIKKDIEKLYEAVPQLGSVFKIKDKIGEGTFSSVYLATAQLQVGPEEKIALKHLIPTSHPIRIAAELQCLTVAGGQDNVMGVKYCFRKNDHVVIAMPYLEHESFLDILNSLSFQEVREYMFNLFKALKRIHQFGIVHRDVKPSNFLYNRRLKKYALVDFGLAQGTHDTKIELLKFVQSEAQQESCLQNKSHVITGNKISLSGLAAPKELDQQPTTKTSVKRPYTNAQIQIKHGKDGKLMKQSKTVDVLSRKLATKKKAVSTKVMNSGVMRKTASSCPASLTCDCYATDKVCSICLSRRQQVAPRAGTPGFRAPEVLTKCPNQTTAIDMWSAGVIFLSLLSGRYPFYKASDDLTALAQIMTIRGSRETIQAAKTFGKSILCSKEVPAQDLRKLCEKLRGIDSKTSKLTSDIQGPASHDPTVSEKTDHKASHLIQTPQAQPSGTSLCKGDSNGCGGHFDVCSTNLEGWDEVPDEAYDLLDKLLDLNPASRITAGEALLHPFFKDMSL</sequence>
<keyword evidence="12 22" id="KW-0067">ATP-binding</keyword>
<comment type="subunit">
    <text evidence="20">Forms a complex with either DBF4/DBF4A or DBF4B, leading to the activation of the kinase activity. Interacts with CLASPIN (via the acidic patch); the interaction is required for phosphorylation of MCM proteins and CLASPIN.</text>
</comment>
<evidence type="ECO:0000256" key="21">
    <source>
        <dbReference type="ARBA" id="ARBA00070601"/>
    </source>
</evidence>
<dbReference type="CTD" id="8317"/>
<evidence type="ECO:0000256" key="12">
    <source>
        <dbReference type="ARBA" id="ARBA00022840"/>
    </source>
</evidence>
<keyword evidence="5" id="KW-0723">Serine/threonine-protein kinase</keyword>
<dbReference type="GO" id="GO:0046872">
    <property type="term" value="F:metal ion binding"/>
    <property type="evidence" value="ECO:0007669"/>
    <property type="project" value="UniProtKB-KW"/>
</dbReference>
<evidence type="ECO:0000256" key="22">
    <source>
        <dbReference type="PROSITE-ProRule" id="PRU10141"/>
    </source>
</evidence>
<dbReference type="PANTHER" id="PTHR44167:SF23">
    <property type="entry name" value="CDC7 KINASE, ISOFORM A-RELATED"/>
    <property type="match status" value="1"/>
</dbReference>
<dbReference type="Gene3D" id="1.10.510.10">
    <property type="entry name" value="Transferase(Phosphotransferase) domain 1"/>
    <property type="match status" value="2"/>
</dbReference>
<reference evidence="25 26" key="1">
    <citation type="journal article" date="2020" name="Nat. Commun.">
        <title>Donkey genomes provide new insights into domestication and selection for coat color.</title>
        <authorList>
            <person name="Wang"/>
            <person name="C."/>
            <person name="Li"/>
            <person name="H."/>
            <person name="Guo"/>
            <person name="Y."/>
            <person name="Huang"/>
            <person name="J."/>
            <person name="Sun"/>
            <person name="Y."/>
            <person name="Min"/>
            <person name="J."/>
            <person name="Wang"/>
            <person name="J."/>
            <person name="Fang"/>
            <person name="X."/>
            <person name="Zhao"/>
            <person name="Z."/>
            <person name="Wang"/>
            <person name="S."/>
            <person name="Zhang"/>
            <person name="Y."/>
            <person name="Liu"/>
            <person name="Q."/>
            <person name="Jiang"/>
            <person name="Q."/>
            <person name="Wang"/>
            <person name="X."/>
            <person name="Guo"/>
            <person name="Y."/>
            <person name="Yang"/>
            <person name="C."/>
            <person name="Wang"/>
            <person name="Y."/>
            <person name="Tian"/>
            <person name="F."/>
            <person name="Zhuang"/>
            <person name="G."/>
            <person name="Fan"/>
            <person name="Y."/>
            <person name="Gao"/>
            <person name="Q."/>
            <person name="Li"/>
            <person name="Y."/>
            <person name="Ju"/>
            <person name="Z."/>
            <person name="Li"/>
            <person name="J."/>
            <person name="Li"/>
            <person name="R."/>
            <person name="Hou"/>
            <person name="M."/>
            <person name="Yang"/>
            <person name="G."/>
            <person name="Liu"/>
            <person name="G."/>
            <person name="Liu"/>
            <person name="W."/>
            <person name="Guo"/>
            <person name="J."/>
            <person name="Pan"/>
            <person name="S."/>
            <person name="Fan"/>
            <person name="G."/>
            <person name="Zhang"/>
            <person name="W."/>
            <person name="Zhang"/>
            <person name="R."/>
            <person name="Yu"/>
            <person name="J."/>
            <person name="Zhang"/>
            <person name="X."/>
            <person name="Yin"/>
            <person name="Q."/>
            <person name="Ji"/>
            <person name="C."/>
            <person name="Jin"/>
            <person name="Y."/>
            <person name="Yue"/>
            <person name="G."/>
            <person name="Liu"/>
            <person name="M."/>
            <person name="Xu"/>
            <person name="J."/>
            <person name="Liu"/>
            <person name="S."/>
            <person name="Jordana"/>
            <person name="J."/>
            <person name="Noce"/>
            <person name="A."/>
            <person name="Amills"/>
            <person name="M."/>
            <person name="Wu"/>
            <person name="D.D."/>
            <person name="Li"/>
            <person name="S."/>
            <person name="Zhou"/>
            <person name="X. and Zhong"/>
            <person name="J."/>
        </authorList>
    </citation>
    <scope>NUCLEOTIDE SEQUENCE [LARGE SCALE GENOMIC DNA]</scope>
</reference>
<dbReference type="RefSeq" id="XP_044605264.1">
    <property type="nucleotide sequence ID" value="XM_044749329.2"/>
</dbReference>
<dbReference type="PROSITE" id="PS00107">
    <property type="entry name" value="PROTEIN_KINASE_ATP"/>
    <property type="match status" value="1"/>
</dbReference>
<dbReference type="PROSITE" id="PS00108">
    <property type="entry name" value="PROTEIN_KINASE_ST"/>
    <property type="match status" value="1"/>
</dbReference>
<evidence type="ECO:0000256" key="4">
    <source>
        <dbReference type="ARBA" id="ARBA00022499"/>
    </source>
</evidence>
<dbReference type="Gene3D" id="3.30.200.20">
    <property type="entry name" value="Phosphorylase Kinase, domain 1"/>
    <property type="match status" value="1"/>
</dbReference>
<dbReference type="CDD" id="cd14019">
    <property type="entry name" value="STKc_Cdc7"/>
    <property type="match status" value="1"/>
</dbReference>
<dbReference type="PROSITE" id="PS50011">
    <property type="entry name" value="PROTEIN_KINASE_DOM"/>
    <property type="match status" value="1"/>
</dbReference>
<dbReference type="InterPro" id="IPR000719">
    <property type="entry name" value="Prot_kinase_dom"/>
</dbReference>
<keyword evidence="14" id="KW-0832">Ubl conjugation</keyword>
<dbReference type="InterPro" id="IPR017441">
    <property type="entry name" value="Protein_kinase_ATP_BS"/>
</dbReference>
<proteinExistence type="predicted"/>
<keyword evidence="16" id="KW-0131">Cell cycle</keyword>
<keyword evidence="7" id="KW-0132">Cell division</keyword>
<evidence type="ECO:0000256" key="5">
    <source>
        <dbReference type="ARBA" id="ARBA00022527"/>
    </source>
</evidence>
<keyword evidence="6" id="KW-0597">Phosphoprotein</keyword>
<dbReference type="GeneID" id="106831563"/>
<evidence type="ECO:0000259" key="24">
    <source>
        <dbReference type="PROSITE" id="PS50011"/>
    </source>
</evidence>
<keyword evidence="9" id="KW-0479">Metal-binding</keyword>
<evidence type="ECO:0000256" key="9">
    <source>
        <dbReference type="ARBA" id="ARBA00022723"/>
    </source>
</evidence>
<evidence type="ECO:0000313" key="26">
    <source>
        <dbReference type="Proteomes" id="UP000694387"/>
    </source>
</evidence>
<comment type="function">
    <text evidence="19">Kinase involved in initiation of DNA replication. Phosphorylates critical substrates that regulate the G1/S phase transition and initiation of DNA replication, such as MCM proteins and CLASPIN.</text>
</comment>
<accession>A0A8C4MAS6</accession>
<evidence type="ECO:0000256" key="14">
    <source>
        <dbReference type="ARBA" id="ARBA00022843"/>
    </source>
</evidence>
<dbReference type="Proteomes" id="UP000694387">
    <property type="component" value="Chromosome 16"/>
</dbReference>
<dbReference type="SUPFAM" id="SSF56112">
    <property type="entry name" value="Protein kinase-like (PK-like)"/>
    <property type="match status" value="1"/>
</dbReference>
<dbReference type="GO" id="GO:0005634">
    <property type="term" value="C:nucleus"/>
    <property type="evidence" value="ECO:0007669"/>
    <property type="project" value="UniProtKB-SubCell"/>
</dbReference>
<evidence type="ECO:0000256" key="6">
    <source>
        <dbReference type="ARBA" id="ARBA00022553"/>
    </source>
</evidence>
<evidence type="ECO:0000313" key="25">
    <source>
        <dbReference type="Ensembl" id="ENSEASP00005022716.2"/>
    </source>
</evidence>
<dbReference type="GeneTree" id="ENSGT00550000075011"/>
<dbReference type="FunFam" id="1.10.510.10:FF:000483">
    <property type="entry name" value="Cell division cycle 7-related protein kinase"/>
    <property type="match status" value="1"/>
</dbReference>
<dbReference type="Ensembl" id="ENSEAST00005024645.2">
    <property type="protein sequence ID" value="ENSEASP00005022716.2"/>
    <property type="gene ID" value="ENSEASG00005015434.2"/>
</dbReference>
<evidence type="ECO:0000256" key="7">
    <source>
        <dbReference type="ARBA" id="ARBA00022618"/>
    </source>
</evidence>
<dbReference type="EC" id="2.7.11.1" evidence="3"/>
<evidence type="ECO:0000256" key="15">
    <source>
        <dbReference type="ARBA" id="ARBA00023242"/>
    </source>
</evidence>
<comment type="catalytic activity">
    <reaction evidence="17">
        <text>L-threonyl-[protein] + ATP = O-phospho-L-threonyl-[protein] + ADP + H(+)</text>
        <dbReference type="Rhea" id="RHEA:46608"/>
        <dbReference type="Rhea" id="RHEA-COMP:11060"/>
        <dbReference type="Rhea" id="RHEA-COMP:11605"/>
        <dbReference type="ChEBI" id="CHEBI:15378"/>
        <dbReference type="ChEBI" id="CHEBI:30013"/>
        <dbReference type="ChEBI" id="CHEBI:30616"/>
        <dbReference type="ChEBI" id="CHEBI:61977"/>
        <dbReference type="ChEBI" id="CHEBI:456216"/>
        <dbReference type="EC" id="2.7.11.1"/>
    </reaction>
    <physiologicalReaction direction="left-to-right" evidence="17">
        <dbReference type="Rhea" id="RHEA:46609"/>
    </physiologicalReaction>
</comment>
<evidence type="ECO:0000256" key="2">
    <source>
        <dbReference type="ARBA" id="ARBA00004123"/>
    </source>
</evidence>
<evidence type="ECO:0000256" key="19">
    <source>
        <dbReference type="ARBA" id="ARBA00057827"/>
    </source>
</evidence>
<evidence type="ECO:0000256" key="1">
    <source>
        <dbReference type="ARBA" id="ARBA00001946"/>
    </source>
</evidence>
<protein>
    <recommendedName>
        <fullName evidence="21">Cell division cycle 7-related protein kinase</fullName>
        <ecNumber evidence="3">2.7.11.1</ecNumber>
    </recommendedName>
</protein>
<reference evidence="25" key="3">
    <citation type="submission" date="2025-09" db="UniProtKB">
        <authorList>
            <consortium name="Ensembl"/>
        </authorList>
    </citation>
    <scope>IDENTIFICATION</scope>
</reference>
<dbReference type="GO" id="GO:0005524">
    <property type="term" value="F:ATP binding"/>
    <property type="evidence" value="ECO:0007669"/>
    <property type="project" value="UniProtKB-UniRule"/>
</dbReference>
<evidence type="ECO:0000256" key="20">
    <source>
        <dbReference type="ARBA" id="ARBA00065396"/>
    </source>
</evidence>
<dbReference type="GO" id="GO:0051301">
    <property type="term" value="P:cell division"/>
    <property type="evidence" value="ECO:0007669"/>
    <property type="project" value="UniProtKB-KW"/>
</dbReference>
<dbReference type="Pfam" id="PF00069">
    <property type="entry name" value="Pkinase"/>
    <property type="match status" value="2"/>
</dbReference>
<evidence type="ECO:0000256" key="16">
    <source>
        <dbReference type="ARBA" id="ARBA00023306"/>
    </source>
</evidence>
<keyword evidence="11" id="KW-0418">Kinase</keyword>
<feature type="binding site" evidence="22">
    <location>
        <position position="90"/>
    </location>
    <ligand>
        <name>ATP</name>
        <dbReference type="ChEBI" id="CHEBI:30616"/>
    </ligand>
</feature>
<comment type="catalytic activity">
    <reaction evidence="18">
        <text>L-seryl-[protein] + ATP = O-phospho-L-seryl-[protein] + ADP + H(+)</text>
        <dbReference type="Rhea" id="RHEA:17989"/>
        <dbReference type="Rhea" id="RHEA-COMP:9863"/>
        <dbReference type="Rhea" id="RHEA-COMP:11604"/>
        <dbReference type="ChEBI" id="CHEBI:15378"/>
        <dbReference type="ChEBI" id="CHEBI:29999"/>
        <dbReference type="ChEBI" id="CHEBI:30616"/>
        <dbReference type="ChEBI" id="CHEBI:83421"/>
        <dbReference type="ChEBI" id="CHEBI:456216"/>
        <dbReference type="EC" id="2.7.11.1"/>
    </reaction>
    <physiologicalReaction direction="left-to-right" evidence="18">
        <dbReference type="Rhea" id="RHEA:17990"/>
    </physiologicalReaction>
</comment>
<keyword evidence="13" id="KW-0460">Magnesium</keyword>
<comment type="cofactor">
    <cofactor evidence="1">
        <name>Mg(2+)</name>
        <dbReference type="ChEBI" id="CHEBI:18420"/>
    </cofactor>
</comment>
<evidence type="ECO:0000256" key="23">
    <source>
        <dbReference type="SAM" id="MobiDB-lite"/>
    </source>
</evidence>
<keyword evidence="4" id="KW-1017">Isopeptide bond</keyword>
<keyword evidence="8" id="KW-0808">Transferase</keyword>
<keyword evidence="15" id="KW-0539">Nucleus</keyword>
<feature type="domain" description="Protein kinase" evidence="24">
    <location>
        <begin position="58"/>
        <end position="538"/>
    </location>
</feature>
<organism evidence="25 26">
    <name type="scientific">Equus asinus</name>
    <name type="common">Donkey</name>
    <name type="synonym">Equus africanus asinus</name>
    <dbReference type="NCBI Taxonomy" id="9793"/>
    <lineage>
        <taxon>Eukaryota</taxon>
        <taxon>Metazoa</taxon>
        <taxon>Chordata</taxon>
        <taxon>Craniata</taxon>
        <taxon>Vertebrata</taxon>
        <taxon>Euteleostomi</taxon>
        <taxon>Mammalia</taxon>
        <taxon>Eutheria</taxon>
        <taxon>Laurasiatheria</taxon>
        <taxon>Perissodactyla</taxon>
        <taxon>Equidae</taxon>
        <taxon>Equus</taxon>
    </lineage>
</organism>
<evidence type="ECO:0000256" key="18">
    <source>
        <dbReference type="ARBA" id="ARBA00048977"/>
    </source>
</evidence>
<evidence type="ECO:0000256" key="3">
    <source>
        <dbReference type="ARBA" id="ARBA00012513"/>
    </source>
</evidence>
<reference evidence="25" key="2">
    <citation type="submission" date="2025-08" db="UniProtKB">
        <authorList>
            <consortium name="Ensembl"/>
        </authorList>
    </citation>
    <scope>IDENTIFICATION</scope>
</reference>
<dbReference type="GO" id="GO:0004674">
    <property type="term" value="F:protein serine/threonine kinase activity"/>
    <property type="evidence" value="ECO:0007669"/>
    <property type="project" value="UniProtKB-KW"/>
</dbReference>
<comment type="subcellular location">
    <subcellularLocation>
        <location evidence="2">Nucleus</location>
    </subcellularLocation>
</comment>
<dbReference type="InterPro" id="IPR008271">
    <property type="entry name" value="Ser/Thr_kinase_AS"/>
</dbReference>
<gene>
    <name evidence="25" type="primary">CDC7</name>
</gene>